<dbReference type="OrthoDB" id="10238327at2759"/>
<protein>
    <submittedName>
        <fullName evidence="3">Uncharacterized protein</fullName>
    </submittedName>
</protein>
<dbReference type="Proteomes" id="UP000663879">
    <property type="component" value="Unassembled WGS sequence"/>
</dbReference>
<name>A0A813V9N5_9BILA</name>
<evidence type="ECO:0000313" key="4">
    <source>
        <dbReference type="Proteomes" id="UP000663879"/>
    </source>
</evidence>
<keyword evidence="1" id="KW-0812">Transmembrane</keyword>
<dbReference type="AlphaFoldDB" id="A0A813V9N5"/>
<dbReference type="Gene3D" id="3.80.10.10">
    <property type="entry name" value="Ribonuclease Inhibitor"/>
    <property type="match status" value="2"/>
</dbReference>
<gene>
    <name evidence="3" type="ORF">OXX778_LOCUS8509</name>
</gene>
<dbReference type="InterPro" id="IPR032675">
    <property type="entry name" value="LRR_dom_sf"/>
</dbReference>
<proteinExistence type="predicted"/>
<organism evidence="3 4">
    <name type="scientific">Brachionus calyciflorus</name>
    <dbReference type="NCBI Taxonomy" id="104777"/>
    <lineage>
        <taxon>Eukaryota</taxon>
        <taxon>Metazoa</taxon>
        <taxon>Spiralia</taxon>
        <taxon>Gnathifera</taxon>
        <taxon>Rotifera</taxon>
        <taxon>Eurotatoria</taxon>
        <taxon>Monogononta</taxon>
        <taxon>Pseudotrocha</taxon>
        <taxon>Ploima</taxon>
        <taxon>Brachionidae</taxon>
        <taxon>Brachionus</taxon>
    </lineage>
</organism>
<accession>A0A813V9N5</accession>
<comment type="caution">
    <text evidence="3">The sequence shown here is derived from an EMBL/GenBank/DDBJ whole genome shotgun (WGS) entry which is preliminary data.</text>
</comment>
<feature type="chain" id="PRO_5032505928" evidence="2">
    <location>
        <begin position="17"/>
        <end position="752"/>
    </location>
</feature>
<keyword evidence="4" id="KW-1185">Reference proteome</keyword>
<reference evidence="3" key="1">
    <citation type="submission" date="2021-02" db="EMBL/GenBank/DDBJ databases">
        <authorList>
            <person name="Nowell W R."/>
        </authorList>
    </citation>
    <scope>NUCLEOTIDE SEQUENCE</scope>
    <source>
        <strain evidence="3">Ploen Becks lab</strain>
    </source>
</reference>
<sequence>MLLILIQFVLFKASLALFSLECQEKCSIDHSFNSFCYKNAKISRENLKSCYFEHSSNKNSIFNIDLINLNLNDNYPLDLNYLSNLTQKININGINIEKIPVINNLNNLLILKINFHSIFYLENDHFFPPSLEIIDLAEGPIYGIKKDFFVKFENLKEINLYRNKVKHIDMLEINSNFIRLIDFSSQKANSLNYFGGIYFHKNKSDSKLIVNFDSNRIYLLPKIQGQLRHIYYYKIGHQFDQVRLINRDFITLSDDGTIEIENFEIYDQHFSINKDHTGFQCLLDYGVIKNVVLTGQTKKKYKHHTMKKDLNFEKCNKYVSKSIAATAIIFTKNNILSSETLVYLVNDQCENRTFILFKSSFASFPKCQEKCTDDSSFSFCYTNGTLSSEHLKSCYFEHFALKDSRIINFELFYVVLSQSKETLDLNYLSEYTQKIHINKMNIGSLPKINNLYNLKTLKINFHEVGGLLNNENLPINLEIIDLSDGDISRIHDEFFIKFENLRELNLRNNRFHFLKLEINSNFIKLIDLSYQNDPNLFINFDSNRINTLPMILGNLRHIYYYKIGHQFYQEQLLKRNYITLSDGPIVIENFEISYQHFIKSKVLKHFQCLLDYGVIRNVILTGDGKEEYLNHTIKKNFNLENCKNFVSTSTAPIKITTSSTKNKTINLETLISTTFVSEISFLNSTTPELNKIGEKQSSKIDYSFRNRILDYFIDNPGVVVSILTFLFLFLLMLFACFDCSIENNRSKGQFQS</sequence>
<keyword evidence="1" id="KW-0472">Membrane</keyword>
<dbReference type="EMBL" id="CAJNOC010001177">
    <property type="protein sequence ID" value="CAF0842093.1"/>
    <property type="molecule type" value="Genomic_DNA"/>
</dbReference>
<keyword evidence="2" id="KW-0732">Signal</keyword>
<evidence type="ECO:0000256" key="1">
    <source>
        <dbReference type="SAM" id="Phobius"/>
    </source>
</evidence>
<feature type="signal peptide" evidence="2">
    <location>
        <begin position="1"/>
        <end position="16"/>
    </location>
</feature>
<evidence type="ECO:0000256" key="2">
    <source>
        <dbReference type="SAM" id="SignalP"/>
    </source>
</evidence>
<keyword evidence="1" id="KW-1133">Transmembrane helix</keyword>
<feature type="transmembrane region" description="Helical" evidence="1">
    <location>
        <begin position="717"/>
        <end position="737"/>
    </location>
</feature>
<dbReference type="SUPFAM" id="SSF52058">
    <property type="entry name" value="L domain-like"/>
    <property type="match status" value="2"/>
</dbReference>
<evidence type="ECO:0000313" key="3">
    <source>
        <dbReference type="EMBL" id="CAF0842093.1"/>
    </source>
</evidence>